<name>A0ABW9QZH8_9ACTN</name>
<dbReference type="Pfam" id="PF09995">
    <property type="entry name" value="MPAB_Lcp_cat"/>
    <property type="match status" value="1"/>
</dbReference>
<dbReference type="PANTHER" id="PTHR36151">
    <property type="entry name" value="BLR2777 PROTEIN"/>
    <property type="match status" value="1"/>
</dbReference>
<organism evidence="2 3">
    <name type="scientific">Acidiferrimicrobium australe</name>
    <dbReference type="NCBI Taxonomy" id="2664430"/>
    <lineage>
        <taxon>Bacteria</taxon>
        <taxon>Bacillati</taxon>
        <taxon>Actinomycetota</taxon>
        <taxon>Acidimicrobiia</taxon>
        <taxon>Acidimicrobiales</taxon>
        <taxon>Acidimicrobiaceae</taxon>
        <taxon>Acidiferrimicrobium</taxon>
    </lineage>
</organism>
<keyword evidence="3" id="KW-1185">Reference proteome</keyword>
<dbReference type="PANTHER" id="PTHR36151:SF3">
    <property type="entry name" value="ER-BOUND OXYGENASE MPAB_MPAB'_RUBBER OXYGENASE CATALYTIC DOMAIN-CONTAINING PROTEIN"/>
    <property type="match status" value="1"/>
</dbReference>
<dbReference type="Proteomes" id="UP000437736">
    <property type="component" value="Unassembled WGS sequence"/>
</dbReference>
<evidence type="ECO:0000259" key="1">
    <source>
        <dbReference type="Pfam" id="PF09995"/>
    </source>
</evidence>
<feature type="non-terminal residue" evidence="2">
    <location>
        <position position="202"/>
    </location>
</feature>
<accession>A0ABW9QZH8</accession>
<dbReference type="EMBL" id="WJHE01001373">
    <property type="protein sequence ID" value="MST35030.1"/>
    <property type="molecule type" value="Genomic_DNA"/>
</dbReference>
<dbReference type="InterPro" id="IPR018713">
    <property type="entry name" value="MPAB/Lcp_cat_dom"/>
</dbReference>
<proteinExistence type="predicted"/>
<reference evidence="2 3" key="1">
    <citation type="submission" date="2019-11" db="EMBL/GenBank/DDBJ databases">
        <title>Acidiferrimicrobium australis gen. nov., sp. nov., an acidophilic and obligately heterotrophic, member of the Actinobacteria that catalyses dissimilatory oxido- reduction of iron isolated from metal-rich acidic water in Chile.</title>
        <authorList>
            <person name="Gonzalez D."/>
            <person name="Huber K."/>
            <person name="Hedrich S."/>
            <person name="Rojas-Villalobos C."/>
            <person name="Quatrini R."/>
            <person name="Dinamarca M.A."/>
            <person name="Schwarz A."/>
            <person name="Canales C."/>
            <person name="Nancucheo I."/>
        </authorList>
    </citation>
    <scope>NUCLEOTIDE SEQUENCE [LARGE SCALE GENOMIC DNA]</scope>
    <source>
        <strain evidence="2 3">USS-CCA1</strain>
    </source>
</reference>
<gene>
    <name evidence="2" type="ORF">GHK86_20155</name>
</gene>
<evidence type="ECO:0000313" key="3">
    <source>
        <dbReference type="Proteomes" id="UP000437736"/>
    </source>
</evidence>
<evidence type="ECO:0000313" key="2">
    <source>
        <dbReference type="EMBL" id="MST35030.1"/>
    </source>
</evidence>
<comment type="caution">
    <text evidence="2">The sequence shown here is derived from an EMBL/GenBank/DDBJ whole genome shotgun (WGS) entry which is preliminary data.</text>
</comment>
<feature type="domain" description="ER-bound oxygenase mpaB/mpaB'/Rubber oxygenase catalytic" evidence="1">
    <location>
        <begin position="24"/>
        <end position="195"/>
    </location>
</feature>
<protein>
    <submittedName>
        <fullName evidence="2">DUF2236 domain-containing protein</fullName>
    </submittedName>
</protein>
<sequence>MRQAVAADAATADPGWFGPGSTAWKVQADASMYVAGIAAFALQLLHPLALAGVADHGSFAEDFFGRIMRTGLFLQGVTFGGRAEAAARVAQVQRVHTSVVGTAPDGRPYAAGDPELLRWVHLGEYLAIAAAYRRFGAYPLGPAELDRYVDEVAVVGEAMGVPDPPRSWAALDAAVQAYRPSLAVGEQTRAALRFLAQPPGLP</sequence>